<feature type="chain" id="PRO_5026272238" evidence="2">
    <location>
        <begin position="23"/>
        <end position="247"/>
    </location>
</feature>
<dbReference type="PANTHER" id="PTHR38049:SF1">
    <property type="entry name" value="PROTEIN KINASE DOMAIN-CONTAINING PROTEIN"/>
    <property type="match status" value="1"/>
</dbReference>
<organism evidence="3 4">
    <name type="scientific">Trichodelitschia bisporula</name>
    <dbReference type="NCBI Taxonomy" id="703511"/>
    <lineage>
        <taxon>Eukaryota</taxon>
        <taxon>Fungi</taxon>
        <taxon>Dikarya</taxon>
        <taxon>Ascomycota</taxon>
        <taxon>Pezizomycotina</taxon>
        <taxon>Dothideomycetes</taxon>
        <taxon>Dothideomycetes incertae sedis</taxon>
        <taxon>Phaeotrichales</taxon>
        <taxon>Phaeotrichaceae</taxon>
        <taxon>Trichodelitschia</taxon>
    </lineage>
</organism>
<feature type="region of interest" description="Disordered" evidence="1">
    <location>
        <begin position="222"/>
        <end position="247"/>
    </location>
</feature>
<dbReference type="AlphaFoldDB" id="A0A6G1I9K8"/>
<dbReference type="OrthoDB" id="3928002at2759"/>
<feature type="signal peptide" evidence="2">
    <location>
        <begin position="1"/>
        <end position="22"/>
    </location>
</feature>
<evidence type="ECO:0000313" key="3">
    <source>
        <dbReference type="EMBL" id="KAF2404881.1"/>
    </source>
</evidence>
<evidence type="ECO:0000313" key="4">
    <source>
        <dbReference type="Proteomes" id="UP000799640"/>
    </source>
</evidence>
<dbReference type="EMBL" id="ML996687">
    <property type="protein sequence ID" value="KAF2404881.1"/>
    <property type="molecule type" value="Genomic_DNA"/>
</dbReference>
<dbReference type="Proteomes" id="UP000799640">
    <property type="component" value="Unassembled WGS sequence"/>
</dbReference>
<evidence type="ECO:0000256" key="2">
    <source>
        <dbReference type="SAM" id="SignalP"/>
    </source>
</evidence>
<reference evidence="3" key="1">
    <citation type="journal article" date="2020" name="Stud. Mycol.">
        <title>101 Dothideomycetes genomes: a test case for predicting lifestyles and emergence of pathogens.</title>
        <authorList>
            <person name="Haridas S."/>
            <person name="Albert R."/>
            <person name="Binder M."/>
            <person name="Bloem J."/>
            <person name="Labutti K."/>
            <person name="Salamov A."/>
            <person name="Andreopoulos B."/>
            <person name="Baker S."/>
            <person name="Barry K."/>
            <person name="Bills G."/>
            <person name="Bluhm B."/>
            <person name="Cannon C."/>
            <person name="Castanera R."/>
            <person name="Culley D."/>
            <person name="Daum C."/>
            <person name="Ezra D."/>
            <person name="Gonzalez J."/>
            <person name="Henrissat B."/>
            <person name="Kuo A."/>
            <person name="Liang C."/>
            <person name="Lipzen A."/>
            <person name="Lutzoni F."/>
            <person name="Magnuson J."/>
            <person name="Mondo S."/>
            <person name="Nolan M."/>
            <person name="Ohm R."/>
            <person name="Pangilinan J."/>
            <person name="Park H.-J."/>
            <person name="Ramirez L."/>
            <person name="Alfaro M."/>
            <person name="Sun H."/>
            <person name="Tritt A."/>
            <person name="Yoshinaga Y."/>
            <person name="Zwiers L.-H."/>
            <person name="Turgeon B."/>
            <person name="Goodwin S."/>
            <person name="Spatafora J."/>
            <person name="Crous P."/>
            <person name="Grigoriev I."/>
        </authorList>
    </citation>
    <scope>NUCLEOTIDE SEQUENCE</scope>
    <source>
        <strain evidence="3">CBS 262.69</strain>
    </source>
</reference>
<name>A0A6G1I9K8_9PEZI</name>
<keyword evidence="2" id="KW-0732">Signal</keyword>
<protein>
    <submittedName>
        <fullName evidence="3">Uncharacterized protein</fullName>
    </submittedName>
</protein>
<feature type="compositionally biased region" description="Basic and acidic residues" evidence="1">
    <location>
        <begin position="222"/>
        <end position="234"/>
    </location>
</feature>
<gene>
    <name evidence="3" type="ORF">EJ06DRAFT_501714</name>
</gene>
<accession>A0A6G1I9K8</accession>
<proteinExistence type="predicted"/>
<sequence>MALIPLGVFFGGIITGIPVVTGVAEGVAEQKRVNEEANNETRMFKFYIDAVCEGDSPKAQEISKCMVVLRHDKVWLWPRDEEGMPAPAKTGPAPHPFTGFYIQYPDDARSPPELGLVSTISNDPPMLNWIYVDKKTLELRHGNRSTSIEHIVGPWDWSKDERDVILEGFDGFVVVEEEEREDGLKWAVYYDRYEDDLSQGRKVGGRARVKCTLERRLLPEGQRKMQEAEQEKKLQVKSRGGLTTKWD</sequence>
<dbReference type="PANTHER" id="PTHR38049">
    <property type="entry name" value="RICIN B LECTIN DOMAIN-CONTAINING PROTEIN"/>
    <property type="match status" value="1"/>
</dbReference>
<keyword evidence="4" id="KW-1185">Reference proteome</keyword>
<evidence type="ECO:0000256" key="1">
    <source>
        <dbReference type="SAM" id="MobiDB-lite"/>
    </source>
</evidence>